<dbReference type="RefSeq" id="WP_189090290.1">
    <property type="nucleotide sequence ID" value="NZ_BMQL01000010.1"/>
</dbReference>
<dbReference type="Proteomes" id="UP000603865">
    <property type="component" value="Unassembled WGS sequence"/>
</dbReference>
<feature type="chain" id="PRO_5037504203" description="YncI copper-binding domain-containing protein" evidence="1">
    <location>
        <begin position="24"/>
        <end position="149"/>
    </location>
</feature>
<dbReference type="EMBL" id="BMQL01000010">
    <property type="protein sequence ID" value="GGR08813.1"/>
    <property type="molecule type" value="Genomic_DNA"/>
</dbReference>
<evidence type="ECO:0000256" key="1">
    <source>
        <dbReference type="SAM" id="SignalP"/>
    </source>
</evidence>
<reference evidence="3" key="1">
    <citation type="journal article" date="2014" name="Int. J. Syst. Evol. Microbiol.">
        <title>Complete genome sequence of Corynebacterium casei LMG S-19264T (=DSM 44701T), isolated from a smear-ripened cheese.</title>
        <authorList>
            <consortium name="US DOE Joint Genome Institute (JGI-PGF)"/>
            <person name="Walter F."/>
            <person name="Albersmeier A."/>
            <person name="Kalinowski J."/>
            <person name="Ruckert C."/>
        </authorList>
    </citation>
    <scope>NUCLEOTIDE SEQUENCE</scope>
    <source>
        <strain evidence="3">JCM 31311</strain>
    </source>
</reference>
<dbReference type="InterPro" id="IPR038507">
    <property type="entry name" value="YcnI-like_sf"/>
</dbReference>
<gene>
    <name evidence="3" type="ORF">GCM10008957_22040</name>
</gene>
<organism evidence="3 4">
    <name type="scientific">Deinococcus ruber</name>
    <dbReference type="NCBI Taxonomy" id="1848197"/>
    <lineage>
        <taxon>Bacteria</taxon>
        <taxon>Thermotogati</taxon>
        <taxon>Deinococcota</taxon>
        <taxon>Deinococci</taxon>
        <taxon>Deinococcales</taxon>
        <taxon>Deinococcaceae</taxon>
        <taxon>Deinococcus</taxon>
    </lineage>
</organism>
<feature type="signal peptide" evidence="1">
    <location>
        <begin position="1"/>
        <end position="23"/>
    </location>
</feature>
<feature type="domain" description="YncI copper-binding" evidence="2">
    <location>
        <begin position="33"/>
        <end position="142"/>
    </location>
</feature>
<dbReference type="Pfam" id="PF07987">
    <property type="entry name" value="DUF1775"/>
    <property type="match status" value="1"/>
</dbReference>
<comment type="caution">
    <text evidence="3">The sequence shown here is derived from an EMBL/GenBank/DDBJ whole genome shotgun (WGS) entry which is preliminary data.</text>
</comment>
<dbReference type="InterPro" id="IPR012533">
    <property type="entry name" value="YcnI-copper_dom"/>
</dbReference>
<dbReference type="AlphaFoldDB" id="A0A918F7X9"/>
<keyword evidence="4" id="KW-1185">Reference proteome</keyword>
<protein>
    <recommendedName>
        <fullName evidence="2">YncI copper-binding domain-containing protein</fullName>
    </recommendedName>
</protein>
<name>A0A918F7X9_9DEIO</name>
<keyword evidence="1" id="KW-0732">Signal</keyword>
<sequence>MKIVRTLLALTTTALLSFAAAHAVVRTETGLAESKVGASETYRLQVPVEKDMATIQVRMIVPAGVRVTRFLPVPGFVRSVKTDSSGLITEIVWKGRIAPMEFQRFLFSATNPADAGTLSWKVYQTYADGSVTSWDDSDPATPASKVTLK</sequence>
<evidence type="ECO:0000313" key="4">
    <source>
        <dbReference type="Proteomes" id="UP000603865"/>
    </source>
</evidence>
<evidence type="ECO:0000313" key="3">
    <source>
        <dbReference type="EMBL" id="GGR08813.1"/>
    </source>
</evidence>
<evidence type="ECO:0000259" key="2">
    <source>
        <dbReference type="Pfam" id="PF07987"/>
    </source>
</evidence>
<dbReference type="Gene3D" id="2.60.40.2230">
    <property type="entry name" value="Uncharacterised protein YcnI-like PF07987, DUF1775"/>
    <property type="match status" value="1"/>
</dbReference>
<proteinExistence type="predicted"/>
<accession>A0A918F7X9</accession>
<reference evidence="3" key="2">
    <citation type="submission" date="2020-09" db="EMBL/GenBank/DDBJ databases">
        <authorList>
            <person name="Sun Q."/>
            <person name="Ohkuma M."/>
        </authorList>
    </citation>
    <scope>NUCLEOTIDE SEQUENCE</scope>
    <source>
        <strain evidence="3">JCM 31311</strain>
    </source>
</reference>